<evidence type="ECO:0000256" key="1">
    <source>
        <dbReference type="ARBA" id="ARBA00022737"/>
    </source>
</evidence>
<name>H2B1H1_KAZAF</name>
<feature type="repeat" description="ANK" evidence="3">
    <location>
        <begin position="36"/>
        <end position="61"/>
    </location>
</feature>
<feature type="domain" description="BTB" evidence="4">
    <location>
        <begin position="275"/>
        <end position="359"/>
    </location>
</feature>
<gene>
    <name evidence="5" type="primary">KAFR0K01160</name>
    <name evidence="5" type="ORF">KAFR_0K01160</name>
</gene>
<dbReference type="GO" id="GO:0005737">
    <property type="term" value="C:cytoplasm"/>
    <property type="evidence" value="ECO:0007669"/>
    <property type="project" value="TreeGrafter"/>
</dbReference>
<dbReference type="Pfam" id="PF13637">
    <property type="entry name" value="Ank_4"/>
    <property type="match status" value="1"/>
</dbReference>
<dbReference type="SMART" id="SM00248">
    <property type="entry name" value="ANK"/>
    <property type="match status" value="2"/>
</dbReference>
<keyword evidence="6" id="KW-1185">Reference proteome</keyword>
<dbReference type="SUPFAM" id="SSF54695">
    <property type="entry name" value="POZ domain"/>
    <property type="match status" value="1"/>
</dbReference>
<accession>H2B1H1</accession>
<sequence>MAKAFIELCYACRTGDVENADRLISTGINLNDVDEFDNSPLFLASLCGHEELVKLLLERGAICDRDRYEGARCIYGALTDSIRDILLAYDISKAVDISQPFATHISNLFRDKRLGTDDISFNFGNEMTLSGHKFILKARLPLLLKEAHIQQNESNIIHIQDNIPREIFEIFLQFIYLIPVLHKIKSTDYGILLNLSDEFNTPLLYDFLHKSRHMVDPAEKSTLMADYQYRVTEFARKELRTFVSNNIIANVLEWPTSTYYDSTSILKLQTCSAYPDLLISSVNCSGVRRTYPCHLAVLIRCDYFKIMFSNPFSEKKYYSAEKRENKAEMLPLLSLPCHNFEELEILIKYVYYDNADISWEYAIDVIKLASFVLSDRLKTMAAAVITQSKEILESISIFEILSLAWEADIEKLEHFSAKHLAYNLDDYIDTQEFEDAILKSSQRIKSREETDTIELIADMRYYLLEKYGVDMDDLIILEKNNADEKFLKSIGLFDFSQDMQSINAILQRLSLRV</sequence>
<dbReference type="PROSITE" id="PS50297">
    <property type="entry name" value="ANK_REP_REGION"/>
    <property type="match status" value="1"/>
</dbReference>
<dbReference type="InterPro" id="IPR011333">
    <property type="entry name" value="SKP1/BTB/POZ_sf"/>
</dbReference>
<dbReference type="OrthoDB" id="684045at2759"/>
<dbReference type="Gene3D" id="1.25.40.20">
    <property type="entry name" value="Ankyrin repeat-containing domain"/>
    <property type="match status" value="1"/>
</dbReference>
<dbReference type="HOGENOM" id="CLU_022885_2_0_1"/>
<protein>
    <recommendedName>
        <fullName evidence="4">BTB domain-containing protein</fullName>
    </recommendedName>
</protein>
<dbReference type="InterPro" id="IPR000210">
    <property type="entry name" value="BTB/POZ_dom"/>
</dbReference>
<reference evidence="5 6" key="1">
    <citation type="journal article" date="2011" name="Proc. Natl. Acad. Sci. U.S.A.">
        <title>Evolutionary erosion of yeast sex chromosomes by mating-type switching accidents.</title>
        <authorList>
            <person name="Gordon J.L."/>
            <person name="Armisen D."/>
            <person name="Proux-Wera E."/>
            <person name="Oheigeartaigh S.S."/>
            <person name="Byrne K.P."/>
            <person name="Wolfe K.H."/>
        </authorList>
    </citation>
    <scope>NUCLEOTIDE SEQUENCE [LARGE SCALE GENOMIC DNA]</scope>
    <source>
        <strain evidence="6">ATCC 22294 / BCRC 22015 / CBS 2517 / CECT 1963 / NBRC 1671 / NRRL Y-8276</strain>
    </source>
</reference>
<dbReference type="KEGG" id="kaf:KAFR_0K01160"/>
<dbReference type="SMART" id="SM00225">
    <property type="entry name" value="BTB"/>
    <property type="match status" value="2"/>
</dbReference>
<proteinExistence type="predicted"/>
<dbReference type="InterPro" id="IPR036770">
    <property type="entry name" value="Ankyrin_rpt-contain_sf"/>
</dbReference>
<evidence type="ECO:0000259" key="4">
    <source>
        <dbReference type="PROSITE" id="PS50097"/>
    </source>
</evidence>
<dbReference type="InParanoid" id="H2B1H1"/>
<evidence type="ECO:0000256" key="3">
    <source>
        <dbReference type="PROSITE-ProRule" id="PRU00023"/>
    </source>
</evidence>
<dbReference type="RefSeq" id="XP_003959606.1">
    <property type="nucleotide sequence ID" value="XM_003959557.1"/>
</dbReference>
<dbReference type="EMBL" id="HE650831">
    <property type="protein sequence ID" value="CCF60471.1"/>
    <property type="molecule type" value="Genomic_DNA"/>
</dbReference>
<dbReference type="Gene3D" id="3.30.710.10">
    <property type="entry name" value="Potassium Channel Kv1.1, Chain A"/>
    <property type="match status" value="2"/>
</dbReference>
<dbReference type="STRING" id="1071382.H2B1H1"/>
<dbReference type="InterPro" id="IPR044515">
    <property type="entry name" value="ABTB1"/>
</dbReference>
<dbReference type="PROSITE" id="PS50097">
    <property type="entry name" value="BTB"/>
    <property type="match status" value="1"/>
</dbReference>
<organism evidence="5 6">
    <name type="scientific">Kazachstania africana (strain ATCC 22294 / BCRC 22015 / CBS 2517 / CECT 1963 / NBRC 1671 / NRRL Y-8276)</name>
    <name type="common">Yeast</name>
    <name type="synonym">Kluyveromyces africanus</name>
    <dbReference type="NCBI Taxonomy" id="1071382"/>
    <lineage>
        <taxon>Eukaryota</taxon>
        <taxon>Fungi</taxon>
        <taxon>Dikarya</taxon>
        <taxon>Ascomycota</taxon>
        <taxon>Saccharomycotina</taxon>
        <taxon>Saccharomycetes</taxon>
        <taxon>Saccharomycetales</taxon>
        <taxon>Saccharomycetaceae</taxon>
        <taxon>Kazachstania</taxon>
    </lineage>
</organism>
<dbReference type="AlphaFoldDB" id="H2B1H1"/>
<keyword evidence="2 3" id="KW-0040">ANK repeat</keyword>
<dbReference type="Proteomes" id="UP000005220">
    <property type="component" value="Chromosome 11"/>
</dbReference>
<keyword evidence="1" id="KW-0677">Repeat</keyword>
<evidence type="ECO:0000313" key="6">
    <source>
        <dbReference type="Proteomes" id="UP000005220"/>
    </source>
</evidence>
<dbReference type="GeneID" id="13886660"/>
<dbReference type="FunCoup" id="H2B1H1">
    <property type="interactions" value="68"/>
</dbReference>
<dbReference type="Pfam" id="PF00651">
    <property type="entry name" value="BTB"/>
    <property type="match status" value="2"/>
</dbReference>
<dbReference type="PANTHER" id="PTHR46231">
    <property type="entry name" value="ANKYRIN REPEAT AND BTB/POZ DOMAIN-CONTAINING PROTEIN 1"/>
    <property type="match status" value="1"/>
</dbReference>
<dbReference type="eggNOG" id="KOG0511">
    <property type="taxonomic scope" value="Eukaryota"/>
</dbReference>
<dbReference type="SUPFAM" id="SSF48403">
    <property type="entry name" value="Ankyrin repeat"/>
    <property type="match status" value="1"/>
</dbReference>
<dbReference type="PROSITE" id="PS50088">
    <property type="entry name" value="ANK_REPEAT"/>
    <property type="match status" value="1"/>
</dbReference>
<evidence type="ECO:0000313" key="5">
    <source>
        <dbReference type="EMBL" id="CCF60471.1"/>
    </source>
</evidence>
<dbReference type="InterPro" id="IPR002110">
    <property type="entry name" value="Ankyrin_rpt"/>
</dbReference>
<evidence type="ECO:0000256" key="2">
    <source>
        <dbReference type="ARBA" id="ARBA00023043"/>
    </source>
</evidence>
<dbReference type="PANTHER" id="PTHR46231:SF1">
    <property type="entry name" value="ANKYRIN REPEAT AND BTB_POZ DOMAIN-CONTAINING PROTEIN 1"/>
    <property type="match status" value="1"/>
</dbReference>
<dbReference type="CDD" id="cd18186">
    <property type="entry name" value="BTB_POZ_ZBTB_KLHL-like"/>
    <property type="match status" value="1"/>
</dbReference>
<dbReference type="GO" id="GO:0000151">
    <property type="term" value="C:ubiquitin ligase complex"/>
    <property type="evidence" value="ECO:0007669"/>
    <property type="project" value="TreeGrafter"/>
</dbReference>